<evidence type="ECO:0000259" key="2">
    <source>
        <dbReference type="Pfam" id="PF04784"/>
    </source>
</evidence>
<evidence type="ECO:0008006" key="6">
    <source>
        <dbReference type="Google" id="ProtNLM"/>
    </source>
</evidence>
<dbReference type="Pfam" id="PF07734">
    <property type="entry name" value="FBA_1"/>
    <property type="match status" value="1"/>
</dbReference>
<dbReference type="PANTHER" id="PTHR23054">
    <property type="entry name" value="TERNARY COMPLEX FACTOR MIP1, LEUCINE-ZIPPER-RELATED"/>
    <property type="match status" value="1"/>
</dbReference>
<accession>D7L963</accession>
<dbReference type="eggNOG" id="ENOG502QRMJ">
    <property type="taxonomic scope" value="Eukaryota"/>
</dbReference>
<evidence type="ECO:0000256" key="1">
    <source>
        <dbReference type="SAM" id="MobiDB-lite"/>
    </source>
</evidence>
<gene>
    <name evidence="4" type="ORF">ARALYDRAFT_318651</name>
</gene>
<feature type="region of interest" description="Disordered" evidence="1">
    <location>
        <begin position="1"/>
        <end position="27"/>
    </location>
</feature>
<dbReference type="STRING" id="81972.D7L963"/>
<evidence type="ECO:0000313" key="4">
    <source>
        <dbReference type="EMBL" id="EFH59417.1"/>
    </source>
</evidence>
<proteinExistence type="predicted"/>
<dbReference type="AlphaFoldDB" id="D7L963"/>
<dbReference type="Proteomes" id="UP000008694">
    <property type="component" value="Unassembled WGS sequence"/>
</dbReference>
<dbReference type="InterPro" id="IPR017451">
    <property type="entry name" value="F-box-assoc_interact_dom"/>
</dbReference>
<dbReference type="Gramene" id="fgenesh1_pm.C_scaffold_3001667">
    <property type="protein sequence ID" value="fgenesh1_pm.C_scaffold_3001667"/>
    <property type="gene ID" value="fgenesh1_pm.C_scaffold_3001667"/>
</dbReference>
<feature type="domain" description="DUF547" evidence="2">
    <location>
        <begin position="323"/>
        <end position="430"/>
    </location>
</feature>
<protein>
    <recommendedName>
        <fullName evidence="6">DUF547 domain-containing protein</fullName>
    </recommendedName>
</protein>
<dbReference type="InterPro" id="IPR011043">
    <property type="entry name" value="Gal_Oxase/kelch_b-propeller"/>
</dbReference>
<dbReference type="EMBL" id="GL348715">
    <property type="protein sequence ID" value="EFH59417.1"/>
    <property type="molecule type" value="Genomic_DNA"/>
</dbReference>
<keyword evidence="5" id="KW-1185">Reference proteome</keyword>
<dbReference type="HOGENOM" id="CLU_019670_3_0_1"/>
<dbReference type="NCBIfam" id="TIGR01640">
    <property type="entry name" value="F_box_assoc_1"/>
    <property type="match status" value="1"/>
</dbReference>
<feature type="domain" description="F-box associated beta-propeller type 1" evidence="3">
    <location>
        <begin position="578"/>
        <end position="795"/>
    </location>
</feature>
<dbReference type="PANTHER" id="PTHR23054:SF57">
    <property type="entry name" value="TERNARY COMPLEX FACTOR MIP1 LEUCINE-ZIPPER PROTEIN"/>
    <property type="match status" value="1"/>
</dbReference>
<name>D7L963_ARALL</name>
<dbReference type="Pfam" id="PF04784">
    <property type="entry name" value="DUF547"/>
    <property type="match status" value="1"/>
</dbReference>
<evidence type="ECO:0000313" key="5">
    <source>
        <dbReference type="Proteomes" id="UP000008694"/>
    </source>
</evidence>
<dbReference type="InterPro" id="IPR006869">
    <property type="entry name" value="DUF547"/>
</dbReference>
<evidence type="ECO:0000259" key="3">
    <source>
        <dbReference type="Pfam" id="PF07734"/>
    </source>
</evidence>
<sequence>MTTRTSKHKRSRSDPVPRKSLKNKKSSETLYNIDRFHMDERLQREIEQLKSLLKSRKLHPKRVSSDEIDLLLQEDEVLVRREMETVIRRKLFLEDSKNEDSSIPKEAKKLVREIAGLELQVMYLETYLLLLYRRFFNNKITSELKSEGKEISEAILGSTKVTDSPKNTVCSSQKVVEDSGIFRSHSSLSHCSGYSFRMSPQAMDSSYHRSLPFSMLEQSDIDEMIGTYVSENVHNSPNSLSEEMIKCILQVFRQLADPESLDDDRETSSPFRGKERLKVICRPYDKLLMVKSICRDPGKLNAVEPALKHFRSLVNKLEGVNPRKLNHEEKLAFWINIHNSLVMHSIIVYGNPKNSMKRVSGLLKAAYNVGGRSLNLDTIQTSILGCRVFRFLFASRSKGKAGDLGRDYSITHSEPLLHFALCSGNLSDPSNVMMELECGREEYVKSNLGISKDNKILLPKLVELYAKDTQLCNVGILDMIGKFLPCEARDRIQQCRNKKHGRFTIDWIWNDYRIFPISVNLHGNSPSLELKSELIDPHSKNSVAQFEISRVLHCDGLLLCSSHVDESRVLVWNPLTDDNKSWIKSYKMLSYYRGTKYFEIYDFDSDSWRILDDIIAPGGSIGFSELSVSLKGNTYWLARGITETPRIISLLKFDFSTDKSVPVPLPYQSRRFEATSLSVVREDKLSVLLQRDKSSKTEIWVTDKIDETTKVMSWSKVLALDLSPHLQIWNDASFLLGEEKKVVMCCEKLIDENKVKDMVYIVGEDNVVTEVGFGVDEMDGCRAVIFNYVPSLVQIEQAGGNRKRGN</sequence>
<dbReference type="SUPFAM" id="SSF50965">
    <property type="entry name" value="Galactose oxidase, central domain"/>
    <property type="match status" value="1"/>
</dbReference>
<dbReference type="InterPro" id="IPR006527">
    <property type="entry name" value="F-box-assoc_dom_typ1"/>
</dbReference>
<feature type="compositionally biased region" description="Basic residues" evidence="1">
    <location>
        <begin position="1"/>
        <end position="11"/>
    </location>
</feature>
<reference evidence="5" key="1">
    <citation type="journal article" date="2011" name="Nat. Genet.">
        <title>The Arabidopsis lyrata genome sequence and the basis of rapid genome size change.</title>
        <authorList>
            <person name="Hu T.T."/>
            <person name="Pattyn P."/>
            <person name="Bakker E.G."/>
            <person name="Cao J."/>
            <person name="Cheng J.-F."/>
            <person name="Clark R.M."/>
            <person name="Fahlgren N."/>
            <person name="Fawcett J.A."/>
            <person name="Grimwood J."/>
            <person name="Gundlach H."/>
            <person name="Haberer G."/>
            <person name="Hollister J.D."/>
            <person name="Ossowski S."/>
            <person name="Ottilar R.P."/>
            <person name="Salamov A.A."/>
            <person name="Schneeberger K."/>
            <person name="Spannagl M."/>
            <person name="Wang X."/>
            <person name="Yang L."/>
            <person name="Nasrallah M.E."/>
            <person name="Bergelson J."/>
            <person name="Carrington J.C."/>
            <person name="Gaut B.S."/>
            <person name="Schmutz J."/>
            <person name="Mayer K.F.X."/>
            <person name="Van de Peer Y."/>
            <person name="Grigoriev I.V."/>
            <person name="Nordborg M."/>
            <person name="Weigel D."/>
            <person name="Guo Y.-L."/>
        </authorList>
    </citation>
    <scope>NUCLEOTIDE SEQUENCE [LARGE SCALE GENOMIC DNA]</scope>
    <source>
        <strain evidence="5">cv. MN47</strain>
    </source>
</reference>
<organism evidence="5">
    <name type="scientific">Arabidopsis lyrata subsp. lyrata</name>
    <name type="common">Lyre-leaved rock-cress</name>
    <dbReference type="NCBI Taxonomy" id="81972"/>
    <lineage>
        <taxon>Eukaryota</taxon>
        <taxon>Viridiplantae</taxon>
        <taxon>Streptophyta</taxon>
        <taxon>Embryophyta</taxon>
        <taxon>Tracheophyta</taxon>
        <taxon>Spermatophyta</taxon>
        <taxon>Magnoliopsida</taxon>
        <taxon>eudicotyledons</taxon>
        <taxon>Gunneridae</taxon>
        <taxon>Pentapetalae</taxon>
        <taxon>rosids</taxon>
        <taxon>malvids</taxon>
        <taxon>Brassicales</taxon>
        <taxon>Brassicaceae</taxon>
        <taxon>Camelineae</taxon>
        <taxon>Arabidopsis</taxon>
    </lineage>
</organism>